<proteinExistence type="predicted"/>
<reference evidence="2" key="1">
    <citation type="journal article" date="2020" name="Stud. Mycol.">
        <title>101 Dothideomycetes genomes: a test case for predicting lifestyles and emergence of pathogens.</title>
        <authorList>
            <person name="Haridas S."/>
            <person name="Albert R."/>
            <person name="Binder M."/>
            <person name="Bloem J."/>
            <person name="Labutti K."/>
            <person name="Salamov A."/>
            <person name="Andreopoulos B."/>
            <person name="Baker S."/>
            <person name="Barry K."/>
            <person name="Bills G."/>
            <person name="Bluhm B."/>
            <person name="Cannon C."/>
            <person name="Castanera R."/>
            <person name="Culley D."/>
            <person name="Daum C."/>
            <person name="Ezra D."/>
            <person name="Gonzalez J."/>
            <person name="Henrissat B."/>
            <person name="Kuo A."/>
            <person name="Liang C."/>
            <person name="Lipzen A."/>
            <person name="Lutzoni F."/>
            <person name="Magnuson J."/>
            <person name="Mondo S."/>
            <person name="Nolan M."/>
            <person name="Ohm R."/>
            <person name="Pangilinan J."/>
            <person name="Park H.-J."/>
            <person name="Ramirez L."/>
            <person name="Alfaro M."/>
            <person name="Sun H."/>
            <person name="Tritt A."/>
            <person name="Yoshinaga Y."/>
            <person name="Zwiers L.-H."/>
            <person name="Turgeon B."/>
            <person name="Goodwin S."/>
            <person name="Spatafora J."/>
            <person name="Crous P."/>
            <person name="Grigoriev I."/>
        </authorList>
    </citation>
    <scope>NUCLEOTIDE SEQUENCE</scope>
    <source>
        <strain evidence="2">HMLAC05119</strain>
    </source>
</reference>
<dbReference type="OrthoDB" id="9975758at2759"/>
<protein>
    <submittedName>
        <fullName evidence="2">Uncharacterized protein</fullName>
    </submittedName>
</protein>
<sequence length="274" mass="30544">MLEQPPRSRQTAIRVRLVVREPRIEHSKTFLQTSTHLLVPKPRYTQGPAQPRPVEHHHTPRRRTIIPSQAWLTTTTSRMFTLRAPSTLPSTTPSPSISPPTIPWLSGTWNVTHSTLPMWRKNRNVRITYTPIPSTSPPQLDDLVTYQAIGSDKLKTVVGIDRPFEVPNTTPSVTGGEESASMAYHWRGKGWLMVASSKWEILGYGEEESTGNKWVVTYFAATLFTPAGVDFYSKKGNLTPQTVEGIKAALTALGDVANLAGELFEITMDGDRKD</sequence>
<dbReference type="EMBL" id="ML979135">
    <property type="protein sequence ID" value="KAF1915850.1"/>
    <property type="molecule type" value="Genomic_DNA"/>
</dbReference>
<accession>A0A6A5QM53</accession>
<evidence type="ECO:0000313" key="2">
    <source>
        <dbReference type="EMBL" id="KAF1915850.1"/>
    </source>
</evidence>
<organism evidence="2 3">
    <name type="scientific">Ampelomyces quisqualis</name>
    <name type="common">Powdery mildew agent</name>
    <dbReference type="NCBI Taxonomy" id="50730"/>
    <lineage>
        <taxon>Eukaryota</taxon>
        <taxon>Fungi</taxon>
        <taxon>Dikarya</taxon>
        <taxon>Ascomycota</taxon>
        <taxon>Pezizomycotina</taxon>
        <taxon>Dothideomycetes</taxon>
        <taxon>Pleosporomycetidae</taxon>
        <taxon>Pleosporales</taxon>
        <taxon>Pleosporineae</taxon>
        <taxon>Phaeosphaeriaceae</taxon>
        <taxon>Ampelomyces</taxon>
    </lineage>
</organism>
<name>A0A6A5QM53_AMPQU</name>
<dbReference type="AlphaFoldDB" id="A0A6A5QM53"/>
<dbReference type="Proteomes" id="UP000800096">
    <property type="component" value="Unassembled WGS sequence"/>
</dbReference>
<evidence type="ECO:0000313" key="3">
    <source>
        <dbReference type="Proteomes" id="UP000800096"/>
    </source>
</evidence>
<evidence type="ECO:0000256" key="1">
    <source>
        <dbReference type="SAM" id="MobiDB-lite"/>
    </source>
</evidence>
<feature type="region of interest" description="Disordered" evidence="1">
    <location>
        <begin position="41"/>
        <end position="60"/>
    </location>
</feature>
<gene>
    <name evidence="2" type="ORF">BDU57DRAFT_515617</name>
</gene>
<keyword evidence="3" id="KW-1185">Reference proteome</keyword>